<sequence>MAHPYSGAASYIYANEYPYTPVRARHNDPYGQLESFNPIQSRVDSLPDSHPFNSQTIWSATETYAQIQTQTQFSDDDDDTYGRSRRDSQRRLLPLRVPIAHPYAPALDTWFDDESIMSPATPGAAKGPLDASAPVPRHKRSVTIKAETPVRRTAYAPYDARTRGEERERDRMRLVAAAWRRKIQRRVKRALRRLRRLLDG</sequence>
<dbReference type="Proteomes" id="UP001219525">
    <property type="component" value="Unassembled WGS sequence"/>
</dbReference>
<keyword evidence="2" id="KW-1185">Reference proteome</keyword>
<proteinExistence type="predicted"/>
<dbReference type="EMBL" id="JARJCW010000052">
    <property type="protein sequence ID" value="KAJ7203128.1"/>
    <property type="molecule type" value="Genomic_DNA"/>
</dbReference>
<evidence type="ECO:0000313" key="1">
    <source>
        <dbReference type="EMBL" id="KAJ7203128.1"/>
    </source>
</evidence>
<reference evidence="1" key="1">
    <citation type="submission" date="2023-03" db="EMBL/GenBank/DDBJ databases">
        <title>Massive genome expansion in bonnet fungi (Mycena s.s.) driven by repeated elements and novel gene families across ecological guilds.</title>
        <authorList>
            <consortium name="Lawrence Berkeley National Laboratory"/>
            <person name="Harder C.B."/>
            <person name="Miyauchi S."/>
            <person name="Viragh M."/>
            <person name="Kuo A."/>
            <person name="Thoen E."/>
            <person name="Andreopoulos B."/>
            <person name="Lu D."/>
            <person name="Skrede I."/>
            <person name="Drula E."/>
            <person name="Henrissat B."/>
            <person name="Morin E."/>
            <person name="Kohler A."/>
            <person name="Barry K."/>
            <person name="LaButti K."/>
            <person name="Morin E."/>
            <person name="Salamov A."/>
            <person name="Lipzen A."/>
            <person name="Mereny Z."/>
            <person name="Hegedus B."/>
            <person name="Baldrian P."/>
            <person name="Stursova M."/>
            <person name="Weitz H."/>
            <person name="Taylor A."/>
            <person name="Grigoriev I.V."/>
            <person name="Nagy L.G."/>
            <person name="Martin F."/>
            <person name="Kauserud H."/>
        </authorList>
    </citation>
    <scope>NUCLEOTIDE SEQUENCE</scope>
    <source>
        <strain evidence="1">9144</strain>
    </source>
</reference>
<name>A0AAD6V9D9_9AGAR</name>
<feature type="non-terminal residue" evidence="1">
    <location>
        <position position="1"/>
    </location>
</feature>
<accession>A0AAD6V9D9</accession>
<comment type="caution">
    <text evidence="1">The sequence shown here is derived from an EMBL/GenBank/DDBJ whole genome shotgun (WGS) entry which is preliminary data.</text>
</comment>
<evidence type="ECO:0000313" key="2">
    <source>
        <dbReference type="Proteomes" id="UP001219525"/>
    </source>
</evidence>
<organism evidence="1 2">
    <name type="scientific">Mycena pura</name>
    <dbReference type="NCBI Taxonomy" id="153505"/>
    <lineage>
        <taxon>Eukaryota</taxon>
        <taxon>Fungi</taxon>
        <taxon>Dikarya</taxon>
        <taxon>Basidiomycota</taxon>
        <taxon>Agaricomycotina</taxon>
        <taxon>Agaricomycetes</taxon>
        <taxon>Agaricomycetidae</taxon>
        <taxon>Agaricales</taxon>
        <taxon>Marasmiineae</taxon>
        <taxon>Mycenaceae</taxon>
        <taxon>Mycena</taxon>
    </lineage>
</organism>
<dbReference type="AlphaFoldDB" id="A0AAD6V9D9"/>
<protein>
    <submittedName>
        <fullName evidence="1">Uncharacterized protein</fullName>
    </submittedName>
</protein>
<gene>
    <name evidence="1" type="ORF">GGX14DRAFT_462116</name>
</gene>